<reference evidence="1 2" key="1">
    <citation type="submission" date="2010-10" db="EMBL/GenBank/DDBJ databases">
        <authorList>
            <person name="Muzny D."/>
            <person name="Qin X."/>
            <person name="Deng J."/>
            <person name="Jiang H."/>
            <person name="Liu Y."/>
            <person name="Qu J."/>
            <person name="Song X.-Z."/>
            <person name="Zhang L."/>
            <person name="Thornton R."/>
            <person name="Coyle M."/>
            <person name="Francisco L."/>
            <person name="Jackson L."/>
            <person name="Javaid M."/>
            <person name="Korchina V."/>
            <person name="Kovar C."/>
            <person name="Mata R."/>
            <person name="Mathew T."/>
            <person name="Ngo R."/>
            <person name="Nguyen L."/>
            <person name="Nguyen N."/>
            <person name="Okwuonu G."/>
            <person name="Ongeri F."/>
            <person name="Pham C."/>
            <person name="Simmons D."/>
            <person name="Wilczek-Boney K."/>
            <person name="Hale W."/>
            <person name="Jakkamsetti A."/>
            <person name="Pham P."/>
            <person name="Ruth R."/>
            <person name="San Lucas F."/>
            <person name="Warren J."/>
            <person name="Zhang J."/>
            <person name="Zhao Z."/>
            <person name="Zhou C."/>
            <person name="Zhu D."/>
            <person name="Lee S."/>
            <person name="Bess C."/>
            <person name="Blankenburg K."/>
            <person name="Forbes L."/>
            <person name="Fu Q."/>
            <person name="Gubbala S."/>
            <person name="Hirani K."/>
            <person name="Jayaseelan J.C."/>
            <person name="Lara F."/>
            <person name="Munidasa M."/>
            <person name="Palculict T."/>
            <person name="Patil S."/>
            <person name="Pu L.-L."/>
            <person name="Saada N."/>
            <person name="Tang L."/>
            <person name="Weissenberger G."/>
            <person name="Zhu Y."/>
            <person name="Hemphill L."/>
            <person name="Shang Y."/>
            <person name="Youmans B."/>
            <person name="Ayvaz T."/>
            <person name="Ross M."/>
            <person name="Santibanez J."/>
            <person name="Aqrawi P."/>
            <person name="Gross S."/>
            <person name="Joshi V."/>
            <person name="Fowler G."/>
            <person name="Nazareth L."/>
            <person name="Reid J."/>
            <person name="Worley K."/>
            <person name="Petrosino J."/>
            <person name="Highlander S."/>
            <person name="Gibbs R."/>
        </authorList>
    </citation>
    <scope>NUCLEOTIDE SEQUENCE [LARGE SCALE GENOMIC DNA]</scope>
    <source>
        <strain evidence="1 2">ATCC 33574</strain>
    </source>
</reference>
<accession>E6K9R3</accession>
<keyword evidence="2" id="KW-1185">Reference proteome</keyword>
<dbReference type="HOGENOM" id="CLU_3294201_0_0_10"/>
<dbReference type="STRING" id="873513.HMPREF6485_2357"/>
<evidence type="ECO:0000313" key="2">
    <source>
        <dbReference type="Proteomes" id="UP000003112"/>
    </source>
</evidence>
<evidence type="ECO:0000313" key="1">
    <source>
        <dbReference type="EMBL" id="EFU29672.1"/>
    </source>
</evidence>
<dbReference type="AlphaFoldDB" id="E6K9R3"/>
<sequence length="40" mass="4753">MLESVAFLCSNRNEGTKKWRNRIDRYITKANIILTLKINK</sequence>
<organism evidence="1 2">
    <name type="scientific">Segatella buccae ATCC 33574</name>
    <dbReference type="NCBI Taxonomy" id="873513"/>
    <lineage>
        <taxon>Bacteria</taxon>
        <taxon>Pseudomonadati</taxon>
        <taxon>Bacteroidota</taxon>
        <taxon>Bacteroidia</taxon>
        <taxon>Bacteroidales</taxon>
        <taxon>Prevotellaceae</taxon>
        <taxon>Segatella</taxon>
    </lineage>
</organism>
<comment type="caution">
    <text evidence="1">The sequence shown here is derived from an EMBL/GenBank/DDBJ whole genome shotgun (WGS) entry which is preliminary data.</text>
</comment>
<proteinExistence type="predicted"/>
<gene>
    <name evidence="1" type="ORF">HMPREF6485_2357</name>
</gene>
<protein>
    <submittedName>
        <fullName evidence="1">Uncharacterized protein</fullName>
    </submittedName>
</protein>
<dbReference type="EMBL" id="AEPD01000040">
    <property type="protein sequence ID" value="EFU29672.1"/>
    <property type="molecule type" value="Genomic_DNA"/>
</dbReference>
<dbReference type="Proteomes" id="UP000003112">
    <property type="component" value="Unassembled WGS sequence"/>
</dbReference>
<name>E6K9R3_9BACT</name>